<dbReference type="GO" id="GO:0005384">
    <property type="term" value="F:manganese ion transmembrane transporter activity"/>
    <property type="evidence" value="ECO:0007669"/>
    <property type="project" value="InterPro"/>
</dbReference>
<dbReference type="SUPFAM" id="SSF47240">
    <property type="entry name" value="Ferritin-like"/>
    <property type="match status" value="1"/>
</dbReference>
<sequence length="322" mass="35424">MQCASSVRKTALRTAAIGHLQEKGFSACPMDESSRIKLLSLQRMEATEAEVYRRLARMQSNPMNRSILEGIALEEERHEAVIERMTGEKVKADMGKVRRQVMLARLFGFTFSVKMMEATEQDAAAEYRELGLHEIADEEEAHEENMIGMLDEERLRYSGSVVLGMSDALVELTGALAGLTFALQDLRLVALAGLVTGIAAAFSMGASEYLSSRAEKKSESAVKAAFFTWISYLITVLLLVSPYLLFNVDSPDYQGLEPHVQALLCTFVIGLLIVAVFNFYVSVVEEVSFSSRFLEMVGILGVVSLISYGIGILLRGALGIEV</sequence>
<dbReference type="Pfam" id="PF01988">
    <property type="entry name" value="VIT1"/>
    <property type="match status" value="1"/>
</dbReference>
<comment type="subcellular location">
    <subcellularLocation>
        <location evidence="1">Endomembrane system</location>
        <topology evidence="1">Multi-pass membrane protein</topology>
    </subcellularLocation>
</comment>
<evidence type="ECO:0000256" key="3">
    <source>
        <dbReference type="ARBA" id="ARBA00022989"/>
    </source>
</evidence>
<dbReference type="GO" id="GO:0030026">
    <property type="term" value="P:intracellular manganese ion homeostasis"/>
    <property type="evidence" value="ECO:0007669"/>
    <property type="project" value="InterPro"/>
</dbReference>
<feature type="transmembrane region" description="Helical" evidence="5">
    <location>
        <begin position="293"/>
        <end position="314"/>
    </location>
</feature>
<keyword evidence="3 5" id="KW-1133">Transmembrane helix</keyword>
<dbReference type="GO" id="GO:0012505">
    <property type="term" value="C:endomembrane system"/>
    <property type="evidence" value="ECO:0007669"/>
    <property type="project" value="UniProtKB-SubCell"/>
</dbReference>
<feature type="transmembrane region" description="Helical" evidence="5">
    <location>
        <begin position="188"/>
        <end position="210"/>
    </location>
</feature>
<dbReference type="CDD" id="cd01044">
    <property type="entry name" value="Ferritin_CCC1_N"/>
    <property type="match status" value="1"/>
</dbReference>
<evidence type="ECO:0000256" key="4">
    <source>
        <dbReference type="ARBA" id="ARBA00023136"/>
    </source>
</evidence>
<feature type="transmembrane region" description="Helical" evidence="5">
    <location>
        <begin position="222"/>
        <end position="246"/>
    </location>
</feature>
<protein>
    <submittedName>
        <fullName evidence="6">Membrane protein</fullName>
    </submittedName>
</protein>
<dbReference type="InterPro" id="IPR008217">
    <property type="entry name" value="Ccc1_fam"/>
</dbReference>
<name>A0A075G095_9EURY</name>
<proteinExistence type="predicted"/>
<organism evidence="6">
    <name type="scientific">uncultured marine group II/III euryarchaeote AD1000_89_E12</name>
    <dbReference type="NCBI Taxonomy" id="1457824"/>
    <lineage>
        <taxon>Archaea</taxon>
        <taxon>Methanobacteriati</taxon>
        <taxon>Methanobacteriota</taxon>
        <taxon>environmental samples</taxon>
    </lineage>
</organism>
<dbReference type="AlphaFoldDB" id="A0A075G095"/>
<keyword evidence="2 5" id="KW-0812">Transmembrane</keyword>
<evidence type="ECO:0000256" key="2">
    <source>
        <dbReference type="ARBA" id="ARBA00022692"/>
    </source>
</evidence>
<evidence type="ECO:0000313" key="6">
    <source>
        <dbReference type="EMBL" id="AIE97008.1"/>
    </source>
</evidence>
<evidence type="ECO:0000256" key="5">
    <source>
        <dbReference type="SAM" id="Phobius"/>
    </source>
</evidence>
<accession>A0A075G095</accession>
<evidence type="ECO:0000256" key="1">
    <source>
        <dbReference type="ARBA" id="ARBA00004127"/>
    </source>
</evidence>
<keyword evidence="4 5" id="KW-0472">Membrane</keyword>
<dbReference type="EMBL" id="KF900496">
    <property type="protein sequence ID" value="AIE97008.1"/>
    <property type="molecule type" value="Genomic_DNA"/>
</dbReference>
<dbReference type="InterPro" id="IPR039376">
    <property type="entry name" value="Ferritin_CCC1_N"/>
</dbReference>
<dbReference type="InterPro" id="IPR009078">
    <property type="entry name" value="Ferritin-like_SF"/>
</dbReference>
<reference evidence="6" key="1">
    <citation type="journal article" date="2014" name="Genome Biol. Evol.">
        <title>Pangenome evidence for extensive interdomain horizontal transfer affecting lineage core and shell genes in uncultured planktonic thaumarchaeota and euryarchaeota.</title>
        <authorList>
            <person name="Deschamps P."/>
            <person name="Zivanovic Y."/>
            <person name="Moreira D."/>
            <person name="Rodriguez-Valera F."/>
            <person name="Lopez-Garcia P."/>
        </authorList>
    </citation>
    <scope>NUCLEOTIDE SEQUENCE</scope>
</reference>
<feature type="transmembrane region" description="Helical" evidence="5">
    <location>
        <begin position="258"/>
        <end position="281"/>
    </location>
</feature>